<feature type="transmembrane region" description="Helical" evidence="6">
    <location>
        <begin position="38"/>
        <end position="57"/>
    </location>
</feature>
<comment type="caution">
    <text evidence="7">The sequence shown here is derived from an EMBL/GenBank/DDBJ whole genome shotgun (WGS) entry which is preliminary data.</text>
</comment>
<organism evidence="7 8">
    <name type="scientific">Apiotrichum porosum</name>
    <dbReference type="NCBI Taxonomy" id="105984"/>
    <lineage>
        <taxon>Eukaryota</taxon>
        <taxon>Fungi</taxon>
        <taxon>Dikarya</taxon>
        <taxon>Basidiomycota</taxon>
        <taxon>Agaricomycotina</taxon>
        <taxon>Tremellomycetes</taxon>
        <taxon>Trichosporonales</taxon>
        <taxon>Trichosporonaceae</taxon>
        <taxon>Apiotrichum</taxon>
    </lineage>
</organism>
<proteinExistence type="inferred from homology"/>
<protein>
    <recommendedName>
        <fullName evidence="6">Copper transport protein</fullName>
    </recommendedName>
</protein>
<dbReference type="STRING" id="105984.A0A427Y4V9"/>
<evidence type="ECO:0000313" key="7">
    <source>
        <dbReference type="EMBL" id="RSH86105.1"/>
    </source>
</evidence>
<dbReference type="PANTHER" id="PTHR12483:SF73">
    <property type="entry name" value="COPPER TRANSPORT PROTEIN CTR3"/>
    <property type="match status" value="1"/>
</dbReference>
<evidence type="ECO:0000256" key="6">
    <source>
        <dbReference type="RuleBase" id="RU367022"/>
    </source>
</evidence>
<sequence>MDMSSNSTTSTCNSSMLWNWSTLNTCFLTEGWHVSSRATFAASCIGVAILAIAGEAARRACKDYDHQVHAQLNAPGALSAVNGLGWSSRRATPGQQLVRSVLHVVATGVNLLIMLVVMTFNGYAIVSVLIGTGIGKFFCDWMTIPHSEDGYSPCPEERGEGAAIEVSETKRDSVHMVHCH</sequence>
<accession>A0A427Y4V9</accession>
<reference evidence="7 8" key="1">
    <citation type="submission" date="2018-11" db="EMBL/GenBank/DDBJ databases">
        <title>Genome sequence of Apiotrichum porosum DSM 27194.</title>
        <authorList>
            <person name="Aliyu H."/>
            <person name="Gorte O."/>
            <person name="Ochsenreither K."/>
        </authorList>
    </citation>
    <scope>NUCLEOTIDE SEQUENCE [LARGE SCALE GENOMIC DNA]</scope>
    <source>
        <strain evidence="7 8">DSM 27194</strain>
    </source>
</reference>
<dbReference type="EMBL" id="RSCE01000002">
    <property type="protein sequence ID" value="RSH86105.1"/>
    <property type="molecule type" value="Genomic_DNA"/>
</dbReference>
<keyword evidence="6" id="KW-0406">Ion transport</keyword>
<dbReference type="RefSeq" id="XP_028478890.1">
    <property type="nucleotide sequence ID" value="XM_028619918.1"/>
</dbReference>
<dbReference type="GeneID" id="39588870"/>
<dbReference type="PANTHER" id="PTHR12483">
    <property type="entry name" value="SOLUTE CARRIER FAMILY 31 COPPER TRANSPORTERS"/>
    <property type="match status" value="1"/>
</dbReference>
<keyword evidence="8" id="KW-1185">Reference proteome</keyword>
<keyword evidence="6" id="KW-0187">Copper transport</keyword>
<dbReference type="Pfam" id="PF04145">
    <property type="entry name" value="Ctr"/>
    <property type="match status" value="1"/>
</dbReference>
<evidence type="ECO:0000313" key="8">
    <source>
        <dbReference type="Proteomes" id="UP000279236"/>
    </source>
</evidence>
<keyword evidence="5 6" id="KW-0472">Membrane</keyword>
<keyword evidence="3 6" id="KW-0812">Transmembrane</keyword>
<evidence type="ECO:0000256" key="2">
    <source>
        <dbReference type="ARBA" id="ARBA00006921"/>
    </source>
</evidence>
<dbReference type="Proteomes" id="UP000279236">
    <property type="component" value="Unassembled WGS sequence"/>
</dbReference>
<dbReference type="OrthoDB" id="161814at2759"/>
<dbReference type="AlphaFoldDB" id="A0A427Y4V9"/>
<evidence type="ECO:0000256" key="5">
    <source>
        <dbReference type="ARBA" id="ARBA00023136"/>
    </source>
</evidence>
<comment type="subcellular location">
    <subcellularLocation>
        <location evidence="1 6">Membrane</location>
        <topology evidence="1 6">Multi-pass membrane protein</topology>
    </subcellularLocation>
</comment>
<dbReference type="GO" id="GO:0005375">
    <property type="term" value="F:copper ion transmembrane transporter activity"/>
    <property type="evidence" value="ECO:0007669"/>
    <property type="project" value="UniProtKB-UniRule"/>
</dbReference>
<name>A0A427Y4V9_9TREE</name>
<comment type="similarity">
    <text evidence="2 6">Belongs to the copper transporter (Ctr) (TC 1.A.56) family. SLC31A subfamily.</text>
</comment>
<evidence type="ECO:0000256" key="1">
    <source>
        <dbReference type="ARBA" id="ARBA00004141"/>
    </source>
</evidence>
<gene>
    <name evidence="7" type="ORF">EHS24_004327</name>
</gene>
<evidence type="ECO:0000256" key="3">
    <source>
        <dbReference type="ARBA" id="ARBA00022692"/>
    </source>
</evidence>
<keyword evidence="4 6" id="KW-1133">Transmembrane helix</keyword>
<evidence type="ECO:0000256" key="4">
    <source>
        <dbReference type="ARBA" id="ARBA00022989"/>
    </source>
</evidence>
<keyword evidence="6" id="KW-0186">Copper</keyword>
<dbReference type="InterPro" id="IPR007274">
    <property type="entry name" value="Cop_transporter"/>
</dbReference>
<keyword evidence="6" id="KW-0813">Transport</keyword>
<dbReference type="GO" id="GO:0016020">
    <property type="term" value="C:membrane"/>
    <property type="evidence" value="ECO:0007669"/>
    <property type="project" value="UniProtKB-SubCell"/>
</dbReference>